<dbReference type="EMBL" id="BMDY01000024">
    <property type="protein sequence ID" value="GGB17471.1"/>
    <property type="molecule type" value="Genomic_DNA"/>
</dbReference>
<accession>A0ABQ1I570</accession>
<reference evidence="3" key="1">
    <citation type="journal article" date="2019" name="Int. J. Syst. Evol. Microbiol.">
        <title>The Global Catalogue of Microorganisms (GCM) 10K type strain sequencing project: providing services to taxonomists for standard genome sequencing and annotation.</title>
        <authorList>
            <consortium name="The Broad Institute Genomics Platform"/>
            <consortium name="The Broad Institute Genome Sequencing Center for Infectious Disease"/>
            <person name="Wu L."/>
            <person name="Ma J."/>
        </authorList>
    </citation>
    <scope>NUCLEOTIDE SEQUENCE [LARGE SCALE GENOMIC DNA]</scope>
    <source>
        <strain evidence="3">CGMCC 1.10131</strain>
    </source>
</reference>
<keyword evidence="1" id="KW-1133">Transmembrane helix</keyword>
<evidence type="ECO:0000313" key="2">
    <source>
        <dbReference type="EMBL" id="GGB17471.1"/>
    </source>
</evidence>
<name>A0ABQ1I570_9ALTE</name>
<keyword evidence="1" id="KW-0812">Transmembrane</keyword>
<feature type="transmembrane region" description="Helical" evidence="1">
    <location>
        <begin position="73"/>
        <end position="97"/>
    </location>
</feature>
<dbReference type="Proteomes" id="UP000651977">
    <property type="component" value="Unassembled WGS sequence"/>
</dbReference>
<evidence type="ECO:0000256" key="1">
    <source>
        <dbReference type="SAM" id="Phobius"/>
    </source>
</evidence>
<sequence>MNKSLELTRLVLAIVLIVVGIAVIGYVLPQTISLVTLPHDAPFMQDFFNWLMADTDAIITQVSEEFFEIFQTFIKVIVLIVFLWVCVKLVYLGLMIIREGVGLIRPTESKQKKAD</sequence>
<organism evidence="2 3">
    <name type="scientific">Agarivorans gilvus</name>
    <dbReference type="NCBI Taxonomy" id="680279"/>
    <lineage>
        <taxon>Bacteria</taxon>
        <taxon>Pseudomonadati</taxon>
        <taxon>Pseudomonadota</taxon>
        <taxon>Gammaproteobacteria</taxon>
        <taxon>Alteromonadales</taxon>
        <taxon>Alteromonadaceae</taxon>
        <taxon>Agarivorans</taxon>
    </lineage>
</organism>
<comment type="caution">
    <text evidence="2">The sequence shown here is derived from an EMBL/GenBank/DDBJ whole genome shotgun (WGS) entry which is preliminary data.</text>
</comment>
<protein>
    <submittedName>
        <fullName evidence="2">Uncharacterized protein</fullName>
    </submittedName>
</protein>
<keyword evidence="3" id="KW-1185">Reference proteome</keyword>
<feature type="transmembrane region" description="Helical" evidence="1">
    <location>
        <begin position="7"/>
        <end position="28"/>
    </location>
</feature>
<keyword evidence="1" id="KW-0472">Membrane</keyword>
<evidence type="ECO:0000313" key="3">
    <source>
        <dbReference type="Proteomes" id="UP000651977"/>
    </source>
</evidence>
<gene>
    <name evidence="2" type="ORF">GCM10007414_33600</name>
</gene>
<dbReference type="RefSeq" id="WP_055733909.1">
    <property type="nucleotide sequence ID" value="NZ_BMDY01000024.1"/>
</dbReference>
<proteinExistence type="predicted"/>